<organism evidence="2 3">
    <name type="scientific">Diploptera punctata</name>
    <name type="common">Pacific beetle cockroach</name>
    <dbReference type="NCBI Taxonomy" id="6984"/>
    <lineage>
        <taxon>Eukaryota</taxon>
        <taxon>Metazoa</taxon>
        <taxon>Ecdysozoa</taxon>
        <taxon>Arthropoda</taxon>
        <taxon>Hexapoda</taxon>
        <taxon>Insecta</taxon>
        <taxon>Pterygota</taxon>
        <taxon>Neoptera</taxon>
        <taxon>Polyneoptera</taxon>
        <taxon>Dictyoptera</taxon>
        <taxon>Blattodea</taxon>
        <taxon>Blaberoidea</taxon>
        <taxon>Blaberidae</taxon>
        <taxon>Diplopterinae</taxon>
        <taxon>Diploptera</taxon>
    </lineage>
</organism>
<dbReference type="EMBL" id="JASPKZ010009364">
    <property type="protein sequence ID" value="KAJ9577386.1"/>
    <property type="molecule type" value="Genomic_DNA"/>
</dbReference>
<name>A0AAD7ZBD0_DIPPU</name>
<protein>
    <submittedName>
        <fullName evidence="2">Uncharacterized protein</fullName>
    </submittedName>
</protein>
<keyword evidence="1" id="KW-1133">Transmembrane helix</keyword>
<comment type="caution">
    <text evidence="2">The sequence shown here is derived from an EMBL/GenBank/DDBJ whole genome shotgun (WGS) entry which is preliminary data.</text>
</comment>
<feature type="non-terminal residue" evidence="2">
    <location>
        <position position="54"/>
    </location>
</feature>
<dbReference type="AlphaFoldDB" id="A0AAD7ZBD0"/>
<reference evidence="2" key="2">
    <citation type="submission" date="2023-05" db="EMBL/GenBank/DDBJ databases">
        <authorList>
            <person name="Fouks B."/>
        </authorList>
    </citation>
    <scope>NUCLEOTIDE SEQUENCE</scope>
    <source>
        <strain evidence="2">Stay&amp;Tobe</strain>
        <tissue evidence="2">Testes</tissue>
    </source>
</reference>
<evidence type="ECO:0000256" key="1">
    <source>
        <dbReference type="SAM" id="Phobius"/>
    </source>
</evidence>
<sequence length="54" mass="6277">QSFKRLSWSTMFDIFIFGVSFLFYGGLLHNYPFGELNSSDNINSFIICRSTKTE</sequence>
<gene>
    <name evidence="2" type="ORF">L9F63_006066</name>
</gene>
<feature type="transmembrane region" description="Helical" evidence="1">
    <location>
        <begin position="12"/>
        <end position="31"/>
    </location>
</feature>
<evidence type="ECO:0000313" key="2">
    <source>
        <dbReference type="EMBL" id="KAJ9577386.1"/>
    </source>
</evidence>
<accession>A0AAD7ZBD0</accession>
<keyword evidence="1" id="KW-0812">Transmembrane</keyword>
<evidence type="ECO:0000313" key="3">
    <source>
        <dbReference type="Proteomes" id="UP001233999"/>
    </source>
</evidence>
<dbReference type="Proteomes" id="UP001233999">
    <property type="component" value="Unassembled WGS sequence"/>
</dbReference>
<feature type="non-terminal residue" evidence="2">
    <location>
        <position position="1"/>
    </location>
</feature>
<keyword evidence="1" id="KW-0472">Membrane</keyword>
<keyword evidence="3" id="KW-1185">Reference proteome</keyword>
<proteinExistence type="predicted"/>
<reference evidence="2" key="1">
    <citation type="journal article" date="2023" name="IScience">
        <title>Live-bearing cockroach genome reveals convergent evolutionary mechanisms linked to viviparity in insects and beyond.</title>
        <authorList>
            <person name="Fouks B."/>
            <person name="Harrison M.C."/>
            <person name="Mikhailova A.A."/>
            <person name="Marchal E."/>
            <person name="English S."/>
            <person name="Carruthers M."/>
            <person name="Jennings E.C."/>
            <person name="Chiamaka E.L."/>
            <person name="Frigard R.A."/>
            <person name="Pippel M."/>
            <person name="Attardo G.M."/>
            <person name="Benoit J.B."/>
            <person name="Bornberg-Bauer E."/>
            <person name="Tobe S.S."/>
        </authorList>
    </citation>
    <scope>NUCLEOTIDE SEQUENCE</scope>
    <source>
        <strain evidence="2">Stay&amp;Tobe</strain>
    </source>
</reference>